<comment type="similarity">
    <text evidence="2 8">Belongs to the dihydrofolate reductase family.</text>
</comment>
<dbReference type="PANTHER" id="PTHR48069:SF3">
    <property type="entry name" value="DIHYDROFOLATE REDUCTASE"/>
    <property type="match status" value="1"/>
</dbReference>
<dbReference type="InterPro" id="IPR012259">
    <property type="entry name" value="DHFR"/>
</dbReference>
<evidence type="ECO:0000256" key="8">
    <source>
        <dbReference type="PIRNR" id="PIRNR000194"/>
    </source>
</evidence>
<evidence type="ECO:0000256" key="7">
    <source>
        <dbReference type="ARBA" id="ARBA00025067"/>
    </source>
</evidence>
<gene>
    <name evidence="10" type="ORF">V2H41_06540</name>
</gene>
<dbReference type="Pfam" id="PF00186">
    <property type="entry name" value="DHFR_1"/>
    <property type="match status" value="1"/>
</dbReference>
<evidence type="ECO:0000259" key="9">
    <source>
        <dbReference type="PROSITE" id="PS51330"/>
    </source>
</evidence>
<dbReference type="GO" id="GO:0004146">
    <property type="term" value="F:dihydrofolate reductase activity"/>
    <property type="evidence" value="ECO:0007669"/>
    <property type="project" value="UniProtKB-EC"/>
</dbReference>
<evidence type="ECO:0000313" key="11">
    <source>
        <dbReference type="Proteomes" id="UP001357452"/>
    </source>
</evidence>
<dbReference type="PANTHER" id="PTHR48069">
    <property type="entry name" value="DIHYDROFOLATE REDUCTASE"/>
    <property type="match status" value="1"/>
</dbReference>
<comment type="caution">
    <text evidence="10">The sequence shown here is derived from an EMBL/GenBank/DDBJ whole genome shotgun (WGS) entry which is preliminary data.</text>
</comment>
<dbReference type="PRINTS" id="PR00070">
    <property type="entry name" value="DHFR"/>
</dbReference>
<keyword evidence="6 8" id="KW-0560">Oxidoreductase</keyword>
<reference evidence="10 11" key="1">
    <citation type="submission" date="2024-01" db="EMBL/GenBank/DDBJ databases">
        <title>Niabella digestum sp. nov., isolated from waste digestion system.</title>
        <authorList>
            <person name="Zhang L."/>
        </authorList>
    </citation>
    <scope>NUCLEOTIDE SEQUENCE [LARGE SCALE GENOMIC DNA]</scope>
    <source>
        <strain evidence="10 11">A18</strain>
    </source>
</reference>
<comment type="function">
    <text evidence="7 8">Key enzyme in folate metabolism. Catalyzes an essential reaction for de novo glycine and purine synthesis, and for DNA precursor synthesis.</text>
</comment>
<evidence type="ECO:0000256" key="6">
    <source>
        <dbReference type="ARBA" id="ARBA00023002"/>
    </source>
</evidence>
<dbReference type="CDD" id="cd00209">
    <property type="entry name" value="DHFR"/>
    <property type="match status" value="1"/>
</dbReference>
<accession>A0ABU7RFZ1</accession>
<keyword evidence="5 8" id="KW-0521">NADP</keyword>
<feature type="domain" description="DHFR" evidence="9">
    <location>
        <begin position="2"/>
        <end position="162"/>
    </location>
</feature>
<dbReference type="Gene3D" id="3.40.430.10">
    <property type="entry name" value="Dihydrofolate Reductase, subunit A"/>
    <property type="match status" value="1"/>
</dbReference>
<dbReference type="EMBL" id="JAZGLY010000003">
    <property type="protein sequence ID" value="MEE6186926.1"/>
    <property type="molecule type" value="Genomic_DNA"/>
</dbReference>
<dbReference type="PROSITE" id="PS51330">
    <property type="entry name" value="DHFR_2"/>
    <property type="match status" value="1"/>
</dbReference>
<evidence type="ECO:0000256" key="4">
    <source>
        <dbReference type="ARBA" id="ARBA00022563"/>
    </source>
</evidence>
<organism evidence="10 11">
    <name type="scientific">Niabella digestorum</name>
    <dbReference type="NCBI Taxonomy" id="3117701"/>
    <lineage>
        <taxon>Bacteria</taxon>
        <taxon>Pseudomonadati</taxon>
        <taxon>Bacteroidota</taxon>
        <taxon>Chitinophagia</taxon>
        <taxon>Chitinophagales</taxon>
        <taxon>Chitinophagaceae</taxon>
        <taxon>Niabella</taxon>
    </lineage>
</organism>
<dbReference type="InterPro" id="IPR024072">
    <property type="entry name" value="DHFR-like_dom_sf"/>
</dbReference>
<proteinExistence type="inferred from homology"/>
<protein>
    <recommendedName>
        <fullName evidence="3 8">Dihydrofolate reductase</fullName>
        <ecNumber evidence="3 8">1.5.1.3</ecNumber>
    </recommendedName>
</protein>
<evidence type="ECO:0000256" key="3">
    <source>
        <dbReference type="ARBA" id="ARBA00012856"/>
    </source>
</evidence>
<evidence type="ECO:0000256" key="1">
    <source>
        <dbReference type="ARBA" id="ARBA00004903"/>
    </source>
</evidence>
<dbReference type="RefSeq" id="WP_330974335.1">
    <property type="nucleotide sequence ID" value="NZ_JAZGLY010000003.1"/>
</dbReference>
<comment type="pathway">
    <text evidence="1 8">Cofactor biosynthesis; tetrahydrofolate biosynthesis; 5,6,7,8-tetrahydrofolate from 7,8-dihydrofolate: step 1/1.</text>
</comment>
<sequence>MNISLVVAASNNNVIGKDNGLVWNLPDDMKHFKNVTWGMPVVMGRKTFESFKRPLPGRKNIVLSKQKDLKIEGAIVLNTMKDVEFLVKEMDVKELMVIGGGEIYKMYYPKANKIYMTRVDTVIEGDTFFPPIDEKEWRLVSSIKNTADERHAYDFTYELWERK</sequence>
<keyword evidence="11" id="KW-1185">Reference proteome</keyword>
<dbReference type="PIRSF" id="PIRSF000194">
    <property type="entry name" value="DHFR"/>
    <property type="match status" value="1"/>
</dbReference>
<dbReference type="Proteomes" id="UP001357452">
    <property type="component" value="Unassembled WGS sequence"/>
</dbReference>
<comment type="catalytic activity">
    <reaction evidence="8">
        <text>(6S)-5,6,7,8-tetrahydrofolate + NADP(+) = 7,8-dihydrofolate + NADPH + H(+)</text>
        <dbReference type="Rhea" id="RHEA:15009"/>
        <dbReference type="ChEBI" id="CHEBI:15378"/>
        <dbReference type="ChEBI" id="CHEBI:57451"/>
        <dbReference type="ChEBI" id="CHEBI:57453"/>
        <dbReference type="ChEBI" id="CHEBI:57783"/>
        <dbReference type="ChEBI" id="CHEBI:58349"/>
        <dbReference type="EC" id="1.5.1.3"/>
    </reaction>
</comment>
<evidence type="ECO:0000313" key="10">
    <source>
        <dbReference type="EMBL" id="MEE6186926.1"/>
    </source>
</evidence>
<dbReference type="EC" id="1.5.1.3" evidence="3 8"/>
<name>A0ABU7RFZ1_9BACT</name>
<evidence type="ECO:0000256" key="2">
    <source>
        <dbReference type="ARBA" id="ARBA00009539"/>
    </source>
</evidence>
<dbReference type="SUPFAM" id="SSF53597">
    <property type="entry name" value="Dihydrofolate reductase-like"/>
    <property type="match status" value="1"/>
</dbReference>
<evidence type="ECO:0000256" key="5">
    <source>
        <dbReference type="ARBA" id="ARBA00022857"/>
    </source>
</evidence>
<dbReference type="InterPro" id="IPR001796">
    <property type="entry name" value="DHFR_dom"/>
</dbReference>
<keyword evidence="4 8" id="KW-0554">One-carbon metabolism</keyword>